<dbReference type="GO" id="GO:0005634">
    <property type="term" value="C:nucleus"/>
    <property type="evidence" value="ECO:0007669"/>
    <property type="project" value="UniProtKB-SubCell"/>
</dbReference>
<evidence type="ECO:0000256" key="3">
    <source>
        <dbReference type="ARBA" id="ARBA00022771"/>
    </source>
</evidence>
<dbReference type="Gene3D" id="1.20.920.10">
    <property type="entry name" value="Bromodomain-like"/>
    <property type="match status" value="1"/>
</dbReference>
<feature type="domain" description="PHD-type" evidence="11">
    <location>
        <begin position="131"/>
        <end position="178"/>
    </location>
</feature>
<proteinExistence type="predicted"/>
<evidence type="ECO:0000313" key="12">
    <source>
        <dbReference type="Ensembl" id="ENSLLEP00000043918.1"/>
    </source>
</evidence>
<feature type="domain" description="Bromo" evidence="10">
    <location>
        <begin position="222"/>
        <end position="294"/>
    </location>
</feature>
<dbReference type="SUPFAM" id="SSF47370">
    <property type="entry name" value="Bromodomain"/>
    <property type="match status" value="1"/>
</dbReference>
<keyword evidence="4" id="KW-0862">Zinc</keyword>
<dbReference type="GeneTree" id="ENSGT00940000165144"/>
<dbReference type="CDD" id="cd05502">
    <property type="entry name" value="Bromo_tif1_like"/>
    <property type="match status" value="1"/>
</dbReference>
<dbReference type="InterPro" id="IPR001487">
    <property type="entry name" value="Bromodomain"/>
</dbReference>
<evidence type="ECO:0000256" key="2">
    <source>
        <dbReference type="ARBA" id="ARBA00022723"/>
    </source>
</evidence>
<dbReference type="FunFam" id="3.30.40.10:FF:000123">
    <property type="entry name" value="E3 ubiquitin-protein ligase TRIM33"/>
    <property type="match status" value="1"/>
</dbReference>
<keyword evidence="2" id="KW-0479">Metal-binding</keyword>
<evidence type="ECO:0000256" key="9">
    <source>
        <dbReference type="PROSITE-ProRule" id="PRU00146"/>
    </source>
</evidence>
<evidence type="ECO:0000256" key="6">
    <source>
        <dbReference type="ARBA" id="ARBA00023117"/>
    </source>
</evidence>
<keyword evidence="13" id="KW-1185">Reference proteome</keyword>
<dbReference type="PANTHER" id="PTHR45915">
    <property type="entry name" value="TRANSCRIPTION INTERMEDIARY FACTOR"/>
    <property type="match status" value="1"/>
</dbReference>
<evidence type="ECO:0000259" key="10">
    <source>
        <dbReference type="PROSITE" id="PS50014"/>
    </source>
</evidence>
<comment type="subcellular location">
    <subcellularLocation>
        <location evidence="1">Nucleus</location>
    </subcellularLocation>
</comment>
<dbReference type="GO" id="GO:0008270">
    <property type="term" value="F:zinc ion binding"/>
    <property type="evidence" value="ECO:0007669"/>
    <property type="project" value="UniProtKB-KW"/>
</dbReference>
<keyword evidence="7" id="KW-0539">Nucleus</keyword>
<dbReference type="InterPro" id="IPR019786">
    <property type="entry name" value="Zinc_finger_PHD-type_CS"/>
</dbReference>
<evidence type="ECO:0008006" key="14">
    <source>
        <dbReference type="Google" id="ProtNLM"/>
    </source>
</evidence>
<dbReference type="PROSITE" id="PS50014">
    <property type="entry name" value="BROMODOMAIN_2"/>
    <property type="match status" value="1"/>
</dbReference>
<organism evidence="12 13">
    <name type="scientific">Leptobrachium leishanense</name>
    <name type="common">Leishan spiny toad</name>
    <dbReference type="NCBI Taxonomy" id="445787"/>
    <lineage>
        <taxon>Eukaryota</taxon>
        <taxon>Metazoa</taxon>
        <taxon>Chordata</taxon>
        <taxon>Craniata</taxon>
        <taxon>Vertebrata</taxon>
        <taxon>Euteleostomi</taxon>
        <taxon>Amphibia</taxon>
        <taxon>Batrachia</taxon>
        <taxon>Anura</taxon>
        <taxon>Pelobatoidea</taxon>
        <taxon>Megophryidae</taxon>
        <taxon>Leptobrachium</taxon>
    </lineage>
</organism>
<protein>
    <recommendedName>
        <fullName evidence="14">Tripartite motif containing 66</fullName>
    </recommendedName>
</protein>
<keyword evidence="3 9" id="KW-0863">Zinc-finger</keyword>
<dbReference type="PRINTS" id="PR00503">
    <property type="entry name" value="BROMODOMAIN"/>
</dbReference>
<evidence type="ECO:0000256" key="1">
    <source>
        <dbReference type="ARBA" id="ARBA00004123"/>
    </source>
</evidence>
<dbReference type="OrthoDB" id="1870062at2759"/>
<dbReference type="Pfam" id="PF00628">
    <property type="entry name" value="PHD"/>
    <property type="match status" value="1"/>
</dbReference>
<dbReference type="Gene3D" id="3.30.40.10">
    <property type="entry name" value="Zinc/RING finger domain, C3HC4 (zinc finger)"/>
    <property type="match status" value="1"/>
</dbReference>
<dbReference type="AlphaFoldDB" id="A0A8C5QZ96"/>
<dbReference type="Ensembl" id="ENSLLET00000045676.1">
    <property type="protein sequence ID" value="ENSLLEP00000043918.1"/>
    <property type="gene ID" value="ENSLLEG00000027879.1"/>
</dbReference>
<keyword evidence="6 8" id="KW-0103">Bromodomain</keyword>
<reference evidence="12" key="2">
    <citation type="submission" date="2025-09" db="UniProtKB">
        <authorList>
            <consortium name="Ensembl"/>
        </authorList>
    </citation>
    <scope>IDENTIFICATION</scope>
</reference>
<dbReference type="InterPro" id="IPR013083">
    <property type="entry name" value="Znf_RING/FYVE/PHD"/>
</dbReference>
<name>A0A8C5QZ96_9ANUR</name>
<dbReference type="SMART" id="SM00297">
    <property type="entry name" value="BROMO"/>
    <property type="match status" value="1"/>
</dbReference>
<accession>A0A8C5QZ96</accession>
<dbReference type="GO" id="GO:0000785">
    <property type="term" value="C:chromatin"/>
    <property type="evidence" value="ECO:0007669"/>
    <property type="project" value="TreeGrafter"/>
</dbReference>
<reference evidence="12" key="1">
    <citation type="submission" date="2025-08" db="UniProtKB">
        <authorList>
            <consortium name="Ensembl"/>
        </authorList>
    </citation>
    <scope>IDENTIFICATION</scope>
</reference>
<dbReference type="SMART" id="SM00249">
    <property type="entry name" value="PHD"/>
    <property type="match status" value="1"/>
</dbReference>
<dbReference type="SUPFAM" id="SSF57903">
    <property type="entry name" value="FYVE/PHD zinc finger"/>
    <property type="match status" value="1"/>
</dbReference>
<evidence type="ECO:0000256" key="7">
    <source>
        <dbReference type="ARBA" id="ARBA00023242"/>
    </source>
</evidence>
<dbReference type="Proteomes" id="UP000694569">
    <property type="component" value="Unplaced"/>
</dbReference>
<dbReference type="InterPro" id="IPR019787">
    <property type="entry name" value="Znf_PHD-finger"/>
</dbReference>
<evidence type="ECO:0000259" key="11">
    <source>
        <dbReference type="PROSITE" id="PS50016"/>
    </source>
</evidence>
<dbReference type="PANTHER" id="PTHR45915:SF7">
    <property type="entry name" value="TRIPARTITE MOTIF-CONTAINING PROTEIN 66"/>
    <property type="match status" value="1"/>
</dbReference>
<evidence type="ECO:0000256" key="8">
    <source>
        <dbReference type="PROSITE-ProRule" id="PRU00035"/>
    </source>
</evidence>
<dbReference type="PROSITE" id="PS50016">
    <property type="entry name" value="ZF_PHD_2"/>
    <property type="match status" value="1"/>
</dbReference>
<evidence type="ECO:0000256" key="4">
    <source>
        <dbReference type="ARBA" id="ARBA00022833"/>
    </source>
</evidence>
<sequence>GLYLLIVSGGVGLWCVICVGEGSGYICVILSGSISVICVGEGSEPKETKIPYVRLERLKICPPESGELPVFKVQPHGKDDEGPLRVLIKYGASPKELLDGSSGDQMSPCKAMPGPMSTKKTSEDPNQIENEDFCAVCLNGGEMLCCDHCPKVFHLSCHVPALLSFPCGEWVCTLCRNVSKPEVEYDCDNIRYCSENKGMEGALPSLDEYDQRKCEKLVLALYCSNLSLPFQEPVSPLARHYFQIIKRPMDLSIIRKKLQRRNVRHYSTPEDLACDIRLMFWNCAKFNYEDSEVAVAGRKLELFFENMLKETYPDKIFPFPQEEDSDSEEIDSESCPLSFKGFHWPSYGAEGVQPKRRRRHTVSQKTKEFALC</sequence>
<dbReference type="Pfam" id="PF00439">
    <property type="entry name" value="Bromodomain"/>
    <property type="match status" value="1"/>
</dbReference>
<dbReference type="PROSITE" id="PS01359">
    <property type="entry name" value="ZF_PHD_1"/>
    <property type="match status" value="1"/>
</dbReference>
<dbReference type="InterPro" id="IPR011011">
    <property type="entry name" value="Znf_FYVE_PHD"/>
</dbReference>
<evidence type="ECO:0000313" key="13">
    <source>
        <dbReference type="Proteomes" id="UP000694569"/>
    </source>
</evidence>
<evidence type="ECO:0000256" key="5">
    <source>
        <dbReference type="ARBA" id="ARBA00023054"/>
    </source>
</evidence>
<dbReference type="InterPro" id="IPR001965">
    <property type="entry name" value="Znf_PHD"/>
</dbReference>
<keyword evidence="5" id="KW-0175">Coiled coil</keyword>
<dbReference type="InterPro" id="IPR036427">
    <property type="entry name" value="Bromodomain-like_sf"/>
</dbReference>